<dbReference type="RefSeq" id="WP_318599797.1">
    <property type="nucleotide sequence ID" value="NZ_JAWSTH010000083.1"/>
</dbReference>
<dbReference type="EMBL" id="JAWSTH010000083">
    <property type="protein sequence ID" value="MDW5597333.1"/>
    <property type="molecule type" value="Genomic_DNA"/>
</dbReference>
<dbReference type="PANTHER" id="PTHR46623:SF6">
    <property type="entry name" value="ALPHA_BETA-HYDROLASES SUPERFAMILY PROTEIN"/>
    <property type="match status" value="1"/>
</dbReference>
<gene>
    <name evidence="2" type="ORF">R7226_23500</name>
</gene>
<dbReference type="Proteomes" id="UP001284601">
    <property type="component" value="Unassembled WGS sequence"/>
</dbReference>
<dbReference type="EC" id="3.1.-.-" evidence="2"/>
<accession>A0ABU4HVI6</accession>
<keyword evidence="3" id="KW-1185">Reference proteome</keyword>
<feature type="domain" description="Dienelactone hydrolase" evidence="1">
    <location>
        <begin position="20"/>
        <end position="251"/>
    </location>
</feature>
<dbReference type="Pfam" id="PF01738">
    <property type="entry name" value="DLH"/>
    <property type="match status" value="1"/>
</dbReference>
<reference evidence="2 3" key="2">
    <citation type="submission" date="2023-10" db="EMBL/GenBank/DDBJ databases">
        <authorList>
            <person name="Han X.F."/>
        </authorList>
    </citation>
    <scope>NUCLEOTIDE SEQUENCE [LARGE SCALE GENOMIC DNA]</scope>
    <source>
        <strain evidence="2 3">KCTC 39840</strain>
    </source>
</reference>
<comment type="caution">
    <text evidence="2">The sequence shown here is derived from an EMBL/GenBank/DDBJ whole genome shotgun (WGS) entry which is preliminary data.</text>
</comment>
<dbReference type="PANTHER" id="PTHR46623">
    <property type="entry name" value="CARBOXYMETHYLENEBUTENOLIDASE-RELATED"/>
    <property type="match status" value="1"/>
</dbReference>
<dbReference type="InterPro" id="IPR002925">
    <property type="entry name" value="Dienelactn_hydro"/>
</dbReference>
<evidence type="ECO:0000313" key="2">
    <source>
        <dbReference type="EMBL" id="MDW5597333.1"/>
    </source>
</evidence>
<dbReference type="InterPro" id="IPR029058">
    <property type="entry name" value="AB_hydrolase_fold"/>
</dbReference>
<dbReference type="Gene3D" id="3.40.50.1820">
    <property type="entry name" value="alpha/beta hydrolase"/>
    <property type="match status" value="1"/>
</dbReference>
<dbReference type="InterPro" id="IPR051049">
    <property type="entry name" value="Dienelactone_hydrolase-like"/>
</dbReference>
<organism evidence="2 3">
    <name type="scientific">Conexibacter stalactiti</name>
    <dbReference type="NCBI Taxonomy" id="1940611"/>
    <lineage>
        <taxon>Bacteria</taxon>
        <taxon>Bacillati</taxon>
        <taxon>Actinomycetota</taxon>
        <taxon>Thermoleophilia</taxon>
        <taxon>Solirubrobacterales</taxon>
        <taxon>Conexibacteraceae</taxon>
        <taxon>Conexibacter</taxon>
    </lineage>
</organism>
<evidence type="ECO:0000313" key="3">
    <source>
        <dbReference type="Proteomes" id="UP001284601"/>
    </source>
</evidence>
<dbReference type="SUPFAM" id="SSF53474">
    <property type="entry name" value="alpha/beta-Hydrolases"/>
    <property type="match status" value="1"/>
</dbReference>
<proteinExistence type="predicted"/>
<evidence type="ECO:0000259" key="1">
    <source>
        <dbReference type="Pfam" id="PF01738"/>
    </source>
</evidence>
<name>A0ABU4HVI6_9ACTN</name>
<sequence>MSGAAVTADWVTFPSIGGEIRGYLALPSGSAGPAAGRRCVVMAHENLGVTPHREEVTRRLAGEGYATLTVDLFTRAGGAPSEYSSPADRRIKAFLSATDDQAVPDVLAGLRFLAGVDGVDATRAGVIGFCMGGGTAIAAALLGDAFKAAVSLYALPVLLPEYATSGRPVDRIAQAPAIRCPIQFHFGEQDEVIPLDQVQRLDAAARTTGLPVETYTYAGAGHAYHDDTHRNHAPAAAALTWERALAFFGTHL</sequence>
<dbReference type="GO" id="GO:0016787">
    <property type="term" value="F:hydrolase activity"/>
    <property type="evidence" value="ECO:0007669"/>
    <property type="project" value="UniProtKB-KW"/>
</dbReference>
<reference evidence="3" key="1">
    <citation type="submission" date="2023-07" db="EMBL/GenBank/DDBJ databases">
        <title>Conexibacter stalactiti sp. nov., isolated from stalactites in a lava cave and emended description of the genus Conexibacter.</title>
        <authorList>
            <person name="Lee S.D."/>
        </authorList>
    </citation>
    <scope>NUCLEOTIDE SEQUENCE [LARGE SCALE GENOMIC DNA]</scope>
    <source>
        <strain evidence="3">KCTC 39840</strain>
    </source>
</reference>
<protein>
    <submittedName>
        <fullName evidence="2">Dienelactone hydrolase family protein</fullName>
        <ecNumber evidence="2">3.1.-.-</ecNumber>
    </submittedName>
</protein>
<keyword evidence="2" id="KW-0378">Hydrolase</keyword>